<feature type="region of interest" description="Disordered" evidence="1">
    <location>
        <begin position="598"/>
        <end position="657"/>
    </location>
</feature>
<dbReference type="Pfam" id="PF09994">
    <property type="entry name" value="T6SS_Tle1-like_cat"/>
    <property type="match status" value="1"/>
</dbReference>
<reference evidence="3" key="2">
    <citation type="submission" date="2023-06" db="EMBL/GenBank/DDBJ databases">
        <authorList>
            <consortium name="Lawrence Berkeley National Laboratory"/>
            <person name="Haridas S."/>
            <person name="Hensen N."/>
            <person name="Bonometti L."/>
            <person name="Westerberg I."/>
            <person name="Brannstrom I.O."/>
            <person name="Guillou S."/>
            <person name="Cros-Aarteil S."/>
            <person name="Calhoun S."/>
            <person name="Kuo A."/>
            <person name="Mondo S."/>
            <person name="Pangilinan J."/>
            <person name="Riley R."/>
            <person name="LaButti K."/>
            <person name="Andreopoulos B."/>
            <person name="Lipzen A."/>
            <person name="Chen C."/>
            <person name="Yanf M."/>
            <person name="Daum C."/>
            <person name="Ng V."/>
            <person name="Clum A."/>
            <person name="Steindorff A."/>
            <person name="Ohm R."/>
            <person name="Martin F."/>
            <person name="Silar P."/>
            <person name="Natvig D."/>
            <person name="Lalanne C."/>
            <person name="Gautier V."/>
            <person name="Ament-velasquez S.L."/>
            <person name="Kruys A."/>
            <person name="Hutchinson M.I."/>
            <person name="Powell A.J."/>
            <person name="Barry K."/>
            <person name="Miller A.N."/>
            <person name="Grigoriev I.V."/>
            <person name="Debuchy R."/>
            <person name="Gladieux P."/>
            <person name="Thoren M.H."/>
            <person name="Johannesson H."/>
        </authorList>
    </citation>
    <scope>NUCLEOTIDE SEQUENCE</scope>
    <source>
        <strain evidence="3">CBS 232.78</strain>
    </source>
</reference>
<evidence type="ECO:0000256" key="1">
    <source>
        <dbReference type="SAM" id="MobiDB-lite"/>
    </source>
</evidence>
<evidence type="ECO:0000313" key="3">
    <source>
        <dbReference type="EMBL" id="KAK3393526.1"/>
    </source>
</evidence>
<dbReference type="AlphaFoldDB" id="A0AAE0P573"/>
<reference evidence="3" key="1">
    <citation type="journal article" date="2023" name="Mol. Phylogenet. Evol.">
        <title>Genome-scale phylogeny and comparative genomics of the fungal order Sordariales.</title>
        <authorList>
            <person name="Hensen N."/>
            <person name="Bonometti L."/>
            <person name="Westerberg I."/>
            <person name="Brannstrom I.O."/>
            <person name="Guillou S."/>
            <person name="Cros-Aarteil S."/>
            <person name="Calhoun S."/>
            <person name="Haridas S."/>
            <person name="Kuo A."/>
            <person name="Mondo S."/>
            <person name="Pangilinan J."/>
            <person name="Riley R."/>
            <person name="LaButti K."/>
            <person name="Andreopoulos B."/>
            <person name="Lipzen A."/>
            <person name="Chen C."/>
            <person name="Yan M."/>
            <person name="Daum C."/>
            <person name="Ng V."/>
            <person name="Clum A."/>
            <person name="Steindorff A."/>
            <person name="Ohm R.A."/>
            <person name="Martin F."/>
            <person name="Silar P."/>
            <person name="Natvig D.O."/>
            <person name="Lalanne C."/>
            <person name="Gautier V."/>
            <person name="Ament-Velasquez S.L."/>
            <person name="Kruys A."/>
            <person name="Hutchinson M.I."/>
            <person name="Powell A.J."/>
            <person name="Barry K."/>
            <person name="Miller A.N."/>
            <person name="Grigoriev I.V."/>
            <person name="Debuchy R."/>
            <person name="Gladieux P."/>
            <person name="Hiltunen Thoren M."/>
            <person name="Johannesson H."/>
        </authorList>
    </citation>
    <scope>NUCLEOTIDE SEQUENCE</scope>
    <source>
        <strain evidence="3">CBS 232.78</strain>
    </source>
</reference>
<feature type="compositionally biased region" description="Polar residues" evidence="1">
    <location>
        <begin position="632"/>
        <end position="647"/>
    </location>
</feature>
<dbReference type="InterPro" id="IPR018712">
    <property type="entry name" value="Tle1-like_cat"/>
</dbReference>
<accession>A0AAE0P573</accession>
<sequence length="657" mass="72418">MGESPRSSPAGAPAWQHMDIRREAIRNDLLRRTFVIVRNNGDYFRPGAEVPRPSKRPANLIFCIDGTGNNQLWPEHYGNPAQNWRTNVAKISHSFKPESHDGQRVQMVYYQPGLGTTSEKDIENFMDQAVGGGVARYVCSIYHCICTAWKPGDQIYLFGFSRGSYVARIIAALLADCGVFHWRSYRAGPDGQHKPPEELDSIAVDICRSWFMRKGGPVLADRSYAGYMKTADIQILSVFDTVSSLGVPDIGDVSLSCKDYVFTEQIAGRPAIKRAFHAISLSEHRENFKPVLFDKGTPQPILQCWFPGYHCCVGGGTADPGNTLPNVPLIWMVSKIRAFLHIDEDALMRQIKLPGGVQPRDAIPDSKVGIWKRTGDHYRVELGSGANETKHRTVRLANFQRYTEVKECPPIAPAIDAGKLEFDRPSAWELEKLAEVARYLSVGDGVHNIVAMIKGNKSPCQEHPRLMKIMQDILSEGEEEVNMLNMALNRAKTGARKTAGEVKGKGKQKEESEYMSKTACGATENKAQSGGAKPVLGSVSEATEALKKKAVATVNLAAANAKQNGKVMINSARTETAAALTKAAAMVEVKGIPIKESLKKERSKNDRNETEKMTENVESEKRKIMRKKEAGTSLSVPLNPHESQQVSVDVGGSKGRK</sequence>
<name>A0AAE0P573_9PEZI</name>
<comment type="caution">
    <text evidence="3">The sequence shown here is derived from an EMBL/GenBank/DDBJ whole genome shotgun (WGS) entry which is preliminary data.</text>
</comment>
<proteinExistence type="predicted"/>
<feature type="compositionally biased region" description="Basic and acidic residues" evidence="1">
    <location>
        <begin position="598"/>
        <end position="630"/>
    </location>
</feature>
<organism evidence="3 4">
    <name type="scientific">Podospora didyma</name>
    <dbReference type="NCBI Taxonomy" id="330526"/>
    <lineage>
        <taxon>Eukaryota</taxon>
        <taxon>Fungi</taxon>
        <taxon>Dikarya</taxon>
        <taxon>Ascomycota</taxon>
        <taxon>Pezizomycotina</taxon>
        <taxon>Sordariomycetes</taxon>
        <taxon>Sordariomycetidae</taxon>
        <taxon>Sordariales</taxon>
        <taxon>Podosporaceae</taxon>
        <taxon>Podospora</taxon>
    </lineage>
</organism>
<gene>
    <name evidence="3" type="ORF">B0H63DRAFT_531348</name>
</gene>
<dbReference type="PANTHER" id="PTHR33840:SF1">
    <property type="entry name" value="TLE1 PHOSPHOLIPASE DOMAIN-CONTAINING PROTEIN"/>
    <property type="match status" value="1"/>
</dbReference>
<evidence type="ECO:0000259" key="2">
    <source>
        <dbReference type="Pfam" id="PF09994"/>
    </source>
</evidence>
<dbReference type="EMBL" id="JAULSW010000001">
    <property type="protein sequence ID" value="KAK3393526.1"/>
    <property type="molecule type" value="Genomic_DNA"/>
</dbReference>
<protein>
    <recommendedName>
        <fullName evidence="2">T6SS Phospholipase effector Tle1-like catalytic domain-containing protein</fullName>
    </recommendedName>
</protein>
<feature type="domain" description="T6SS Phospholipase effector Tle1-like catalytic" evidence="2">
    <location>
        <begin position="59"/>
        <end position="334"/>
    </location>
</feature>
<dbReference type="Proteomes" id="UP001285441">
    <property type="component" value="Unassembled WGS sequence"/>
</dbReference>
<dbReference type="PANTHER" id="PTHR33840">
    <property type="match status" value="1"/>
</dbReference>
<keyword evidence="4" id="KW-1185">Reference proteome</keyword>
<evidence type="ECO:0000313" key="4">
    <source>
        <dbReference type="Proteomes" id="UP001285441"/>
    </source>
</evidence>